<evidence type="ECO:0000256" key="3">
    <source>
        <dbReference type="ARBA" id="ARBA00022670"/>
    </source>
</evidence>
<dbReference type="RefSeq" id="WP_394845625.1">
    <property type="nucleotide sequence ID" value="NZ_CP089982.1"/>
</dbReference>
<keyword evidence="5 6" id="KW-0378">Hydrolase</keyword>
<evidence type="ECO:0000256" key="1">
    <source>
        <dbReference type="ARBA" id="ARBA00010491"/>
    </source>
</evidence>
<sequence length="686" mass="75211">MRTIRIAGALAWLLVTTGSTQARADEGLWPFDMIPKERIQKEHHTSIDDGWLDHVRLSSVAFGKGTGSFVSPTGLVLTNHHVGENCIDRLGRAGKDYMRDGFLAGRDGPEGKCAGLEVRVLQSIENVTEKVRAARKPDMNDAEANVAMKGVMAELERGCTRAGSRCEVVPLYAGGKYDLYTYKTYADVRLVFAPEQAMANFGGNTDNFAYPRYGFDVAIYRVYENDQPLHPKEYLSWNVAGPKEGETLFASGHPQSTERLLSMSQLATLRDAEYPYLLDHSRRMVDKLRIYSREGAEAVRQSAATLHAHENLLKAVGGWLRGLKDPVLMKRKGDEEASLRRAIDGEPKWKAAYGSLFDDIGTTQKKNAEIFKRYACLEKASYSRILRIARTLIRLPAELETADDKRLREYRDANLAALRLGLFSPAPIDGEPEVIAVQSWIETAVQHLGVDDPAVKTLLGGRTPARAAREVVAGSKLFDVYARRRLAEGGKQAIADSTDPAIVLMRALDPDARAIRKRYEDEVEAPSRKQGERMAQAVFAIRGTEGAPDATATLRLSVGVVKGYTENGKAIPWSTNVAGLYGRATGKVPYKLTPPWEAAKASLAASTPFNFVSTHDITTGSSGSPLVNAKGELTGLVFDGNASFLSNQFVYGDSTQRTVNVHPAVILEALDKVYGAGPLVRELTHT</sequence>
<comment type="function">
    <text evidence="6">Catalyzes the removal of dipeptides from the N-terminus of oligopeptides.</text>
</comment>
<evidence type="ECO:0000256" key="6">
    <source>
        <dbReference type="RuleBase" id="RU366067"/>
    </source>
</evidence>
<proteinExistence type="inferred from homology"/>
<evidence type="ECO:0000256" key="5">
    <source>
        <dbReference type="ARBA" id="ARBA00022801"/>
    </source>
</evidence>
<evidence type="ECO:0000313" key="8">
    <source>
        <dbReference type="Proteomes" id="UP001379533"/>
    </source>
</evidence>
<dbReference type="EMBL" id="CP089982">
    <property type="protein sequence ID" value="WXA95015.1"/>
    <property type="molecule type" value="Genomic_DNA"/>
</dbReference>
<keyword evidence="2 6" id="KW-0031">Aminopeptidase</keyword>
<feature type="chain" id="PRO_5044984049" description="Dipeptidyl-peptidase" evidence="6">
    <location>
        <begin position="25"/>
        <end position="686"/>
    </location>
</feature>
<dbReference type="SUPFAM" id="SSF50494">
    <property type="entry name" value="Trypsin-like serine proteases"/>
    <property type="match status" value="1"/>
</dbReference>
<evidence type="ECO:0000256" key="4">
    <source>
        <dbReference type="ARBA" id="ARBA00022729"/>
    </source>
</evidence>
<comment type="similarity">
    <text evidence="1 6">Belongs to the peptidase S46 family.</text>
</comment>
<feature type="signal peptide" evidence="6">
    <location>
        <begin position="1"/>
        <end position="24"/>
    </location>
</feature>
<keyword evidence="3 6" id="KW-0645">Protease</keyword>
<organism evidence="7 8">
    <name type="scientific">Pendulispora brunnea</name>
    <dbReference type="NCBI Taxonomy" id="2905690"/>
    <lineage>
        <taxon>Bacteria</taxon>
        <taxon>Pseudomonadati</taxon>
        <taxon>Myxococcota</taxon>
        <taxon>Myxococcia</taxon>
        <taxon>Myxococcales</taxon>
        <taxon>Sorangiineae</taxon>
        <taxon>Pendulisporaceae</taxon>
        <taxon>Pendulispora</taxon>
    </lineage>
</organism>
<accession>A0ABZ2KD53</accession>
<dbReference type="PANTHER" id="PTHR38469:SF1">
    <property type="entry name" value="PERIPLASMIC PEPTIDASE SUBFAMILY S1B"/>
    <property type="match status" value="1"/>
</dbReference>
<reference evidence="7 8" key="1">
    <citation type="submission" date="2021-12" db="EMBL/GenBank/DDBJ databases">
        <title>Discovery of the Pendulisporaceae a myxobacterial family with distinct sporulation behavior and unique specialized metabolism.</title>
        <authorList>
            <person name="Garcia R."/>
            <person name="Popoff A."/>
            <person name="Bader C.D."/>
            <person name="Loehr J."/>
            <person name="Walesch S."/>
            <person name="Walt C."/>
            <person name="Boldt J."/>
            <person name="Bunk B."/>
            <person name="Haeckl F.J.F.P.J."/>
            <person name="Gunesch A.P."/>
            <person name="Birkelbach J."/>
            <person name="Nuebel U."/>
            <person name="Pietschmann T."/>
            <person name="Bach T."/>
            <person name="Mueller R."/>
        </authorList>
    </citation>
    <scope>NUCLEOTIDE SEQUENCE [LARGE SCALE GENOMIC DNA]</scope>
    <source>
        <strain evidence="7 8">MSr12523</strain>
    </source>
</reference>
<dbReference type="PANTHER" id="PTHR38469">
    <property type="entry name" value="PERIPLASMIC PEPTIDASE SUBFAMILY S1B"/>
    <property type="match status" value="1"/>
</dbReference>
<gene>
    <name evidence="7" type="ORF">LZC95_52420</name>
</gene>
<evidence type="ECO:0000256" key="2">
    <source>
        <dbReference type="ARBA" id="ARBA00022438"/>
    </source>
</evidence>
<dbReference type="EC" id="3.4.14.-" evidence="6"/>
<dbReference type="InterPro" id="IPR019500">
    <property type="entry name" value="Pep_S46"/>
</dbReference>
<dbReference type="InterPro" id="IPR009003">
    <property type="entry name" value="Peptidase_S1_PA"/>
</dbReference>
<keyword evidence="4 6" id="KW-0732">Signal</keyword>
<dbReference type="Proteomes" id="UP001379533">
    <property type="component" value="Chromosome"/>
</dbReference>
<keyword evidence="8" id="KW-1185">Reference proteome</keyword>
<protein>
    <recommendedName>
        <fullName evidence="6">Dipeptidyl-peptidase</fullName>
        <ecNumber evidence="6">3.4.14.-</ecNumber>
    </recommendedName>
</protein>
<keyword evidence="6" id="KW-0720">Serine protease</keyword>
<name>A0ABZ2KD53_9BACT</name>
<dbReference type="Pfam" id="PF10459">
    <property type="entry name" value="Peptidase_S46"/>
    <property type="match status" value="1"/>
</dbReference>
<evidence type="ECO:0000313" key="7">
    <source>
        <dbReference type="EMBL" id="WXA95015.1"/>
    </source>
</evidence>